<comment type="caution">
    <text evidence="2">The sequence shown here is derived from an EMBL/GenBank/DDBJ whole genome shotgun (WGS) entry which is preliminary data.</text>
</comment>
<keyword evidence="3" id="KW-1185">Reference proteome</keyword>
<evidence type="ECO:0000313" key="3">
    <source>
        <dbReference type="Proteomes" id="UP000636888"/>
    </source>
</evidence>
<keyword evidence="1" id="KW-0732">Signal</keyword>
<dbReference type="InterPro" id="IPR036179">
    <property type="entry name" value="Ig-like_dom_sf"/>
</dbReference>
<evidence type="ECO:0000256" key="1">
    <source>
        <dbReference type="SAM" id="SignalP"/>
    </source>
</evidence>
<evidence type="ECO:0000313" key="2">
    <source>
        <dbReference type="EMBL" id="MBJ6723438.1"/>
    </source>
</evidence>
<dbReference type="PROSITE" id="PS51257">
    <property type="entry name" value="PROKAR_LIPOPROTEIN"/>
    <property type="match status" value="1"/>
</dbReference>
<organism evidence="2 3">
    <name type="scientific">Geomesophilobacter sediminis</name>
    <dbReference type="NCBI Taxonomy" id="2798584"/>
    <lineage>
        <taxon>Bacteria</taxon>
        <taxon>Pseudomonadati</taxon>
        <taxon>Thermodesulfobacteriota</taxon>
        <taxon>Desulfuromonadia</taxon>
        <taxon>Geobacterales</taxon>
        <taxon>Geobacteraceae</taxon>
        <taxon>Geomesophilobacter</taxon>
    </lineage>
</organism>
<proteinExistence type="predicted"/>
<reference evidence="2" key="1">
    <citation type="submission" date="2020-12" db="EMBL/GenBank/DDBJ databases">
        <title>Geomonas sp. Red875, isolated from river sediment.</title>
        <authorList>
            <person name="Xu Z."/>
            <person name="Zhang Z."/>
            <person name="Masuda Y."/>
            <person name="Itoh H."/>
            <person name="Senoo K."/>
        </authorList>
    </citation>
    <scope>NUCLEOTIDE SEQUENCE</scope>
    <source>
        <strain evidence="2">Red875</strain>
    </source>
</reference>
<dbReference type="SUPFAM" id="SSF48726">
    <property type="entry name" value="Immunoglobulin"/>
    <property type="match status" value="1"/>
</dbReference>
<evidence type="ECO:0008006" key="4">
    <source>
        <dbReference type="Google" id="ProtNLM"/>
    </source>
</evidence>
<sequence>MRQFFLLVPFSLFLLFSGCGDSDSVTKPRPPAITAQAVTKTVAAGDTPTFTVSPTGTGPFTYQWFWNGVRVDGNGASYTAPPIASSDDQSTISVTVTNDLGSASAAVATLSVPGSPRHPEINDLRFKDLDTVPMLAAGGASTNVMRGSSSYENSFGFPLVVGDPGPQVPTNNPDLASWFYIVESMPNGAVGRTNTYQVGILTDLAADLDVFFDSQTVITSLDVSSGQNAYAVRAVKTAGADRYPSYVSGTASADGLQAVATAEAQAGRVVTAVALSGGIAYYLAYGREGDLRIYESKVVTATVDSVSNAAADLAAQGWIITAVGGNIREGFLLVGTRVSGDATPRPFQVKNTPALERGYTPVGTIYTGAVLPTYFFEQ</sequence>
<feature type="chain" id="PRO_5035326714" description="Ig-like domain-containing protein" evidence="1">
    <location>
        <begin position="22"/>
        <end position="378"/>
    </location>
</feature>
<protein>
    <recommendedName>
        <fullName evidence="4">Ig-like domain-containing protein</fullName>
    </recommendedName>
</protein>
<name>A0A8J7IL65_9BACT</name>
<dbReference type="Gene3D" id="2.60.40.10">
    <property type="entry name" value="Immunoglobulins"/>
    <property type="match status" value="1"/>
</dbReference>
<dbReference type="Proteomes" id="UP000636888">
    <property type="component" value="Unassembled WGS sequence"/>
</dbReference>
<gene>
    <name evidence="2" type="ORF">JFN93_01840</name>
</gene>
<dbReference type="AlphaFoldDB" id="A0A8J7IL65"/>
<accession>A0A8J7IL65</accession>
<dbReference type="RefSeq" id="WP_199382288.1">
    <property type="nucleotide sequence ID" value="NZ_JAEMHM010000002.1"/>
</dbReference>
<dbReference type="InterPro" id="IPR013783">
    <property type="entry name" value="Ig-like_fold"/>
</dbReference>
<dbReference type="EMBL" id="JAEMHM010000002">
    <property type="protein sequence ID" value="MBJ6723438.1"/>
    <property type="molecule type" value="Genomic_DNA"/>
</dbReference>
<feature type="signal peptide" evidence="1">
    <location>
        <begin position="1"/>
        <end position="21"/>
    </location>
</feature>